<keyword evidence="11" id="KW-1133">Transmembrane helix</keyword>
<reference evidence="13 14" key="1">
    <citation type="journal article" date="2021" name="J. Hered.">
        <title>A chromosome-level genome assembly of the parasitoid wasp, Cotesia glomerata (Hymenoptera: Braconidae).</title>
        <authorList>
            <person name="Pinto B.J."/>
            <person name="Weis J.J."/>
            <person name="Gamble T."/>
            <person name="Ode P.J."/>
            <person name="Paul R."/>
            <person name="Zaspel J.M."/>
        </authorList>
    </citation>
    <scope>NUCLEOTIDE SEQUENCE [LARGE SCALE GENOMIC DNA]</scope>
    <source>
        <strain evidence="13">CgM1</strain>
    </source>
</reference>
<name>A0AAV7J936_COTGL</name>
<comment type="similarity">
    <text evidence="10">Belongs to the aromatic-ring hydroxylase family. KMO subfamily.</text>
</comment>
<accession>A0AAV7J936</accession>
<dbReference type="GO" id="GO:0043420">
    <property type="term" value="P:anthranilate metabolic process"/>
    <property type="evidence" value="ECO:0007669"/>
    <property type="project" value="UniProtKB-UniRule"/>
</dbReference>
<keyword evidence="3 10" id="KW-0662">Pyridine nucleotide biosynthesis</keyword>
<keyword evidence="4 10" id="KW-0274">FAD</keyword>
<comment type="cofactor">
    <cofactor evidence="1 10">
        <name>FAD</name>
        <dbReference type="ChEBI" id="CHEBI:57692"/>
    </cofactor>
</comment>
<keyword evidence="2 10" id="KW-0285">Flavoprotein</keyword>
<organism evidence="13 14">
    <name type="scientific">Cotesia glomerata</name>
    <name type="common">Lepidopteran parasitic wasp</name>
    <name type="synonym">Apanteles glomeratus</name>
    <dbReference type="NCBI Taxonomy" id="32391"/>
    <lineage>
        <taxon>Eukaryota</taxon>
        <taxon>Metazoa</taxon>
        <taxon>Ecdysozoa</taxon>
        <taxon>Arthropoda</taxon>
        <taxon>Hexapoda</taxon>
        <taxon>Insecta</taxon>
        <taxon>Pterygota</taxon>
        <taxon>Neoptera</taxon>
        <taxon>Endopterygota</taxon>
        <taxon>Hymenoptera</taxon>
        <taxon>Apocrita</taxon>
        <taxon>Ichneumonoidea</taxon>
        <taxon>Braconidae</taxon>
        <taxon>Microgastrinae</taxon>
        <taxon>Cotesia</taxon>
    </lineage>
</organism>
<dbReference type="GO" id="GO:0034354">
    <property type="term" value="P:'de novo' NAD+ biosynthetic process from L-tryptophan"/>
    <property type="evidence" value="ECO:0007669"/>
    <property type="project" value="UniProtKB-UniRule"/>
</dbReference>
<evidence type="ECO:0000259" key="12">
    <source>
        <dbReference type="Pfam" id="PF01494"/>
    </source>
</evidence>
<evidence type="ECO:0000256" key="4">
    <source>
        <dbReference type="ARBA" id="ARBA00022827"/>
    </source>
</evidence>
<keyword evidence="7 10" id="KW-0503">Monooxygenase</keyword>
<dbReference type="GO" id="GO:0006569">
    <property type="term" value="P:L-tryptophan catabolic process"/>
    <property type="evidence" value="ECO:0007669"/>
    <property type="project" value="UniProtKB-UniRule"/>
</dbReference>
<evidence type="ECO:0000256" key="2">
    <source>
        <dbReference type="ARBA" id="ARBA00022630"/>
    </source>
</evidence>
<proteinExistence type="inferred from homology"/>
<dbReference type="Pfam" id="PF01494">
    <property type="entry name" value="FAD_binding_3"/>
    <property type="match status" value="1"/>
</dbReference>
<evidence type="ECO:0000256" key="9">
    <source>
        <dbReference type="ARBA" id="ARBA00047818"/>
    </source>
</evidence>
<dbReference type="InterPro" id="IPR036188">
    <property type="entry name" value="FAD/NAD-bd_sf"/>
</dbReference>
<sequence length="460" mass="52698">MKKTTRGMDIIIVGGGLVGGLAACALAKRGHRVRVYEYRSDIRIEEARGQSIDLSLSYRGRQALKLIDLEDKIVNHHGISMRGRMLHGKDGSLKEMIYDSVKKNTLYSVSRLYMNQVLLDAADEYPAVTLFFNHKLLEADLDNGKLKFSKTNTQEVIEVEADLIIGADGAHSTVRKMMLKRPGFDFSQIYIEHGYVELNIPPRMIDEKNPERGHEFCMSSNHLHIWPRGTFMMIAMPNDDHSFTGNIFAPLDILNGLDTPKKVVDFFTEQFSDVVPLIGSHQTLVDNFFMVKPKSLISIKCNPYHMGKSIILGDAAHAMVPFYAQGMNAAFEDVVILNELMDLYNEDMSKVLPAFSKKRCADAHAICDLAMYNYIEMRELVLKKSFLMRRTVDTFLHWMCPDNWLPLYNSIHFSRMGFRDCVKNRAWQDKILQRCMWFLFTVIALGILFTSLNTAYWHRA</sequence>
<dbReference type="PANTHER" id="PTHR46028">
    <property type="entry name" value="KYNURENINE 3-MONOOXYGENASE"/>
    <property type="match status" value="1"/>
</dbReference>
<comment type="catalytic activity">
    <reaction evidence="9 10">
        <text>L-kynurenine + NADPH + O2 + H(+) = 3-hydroxy-L-kynurenine + NADP(+) + H2O</text>
        <dbReference type="Rhea" id="RHEA:20545"/>
        <dbReference type="ChEBI" id="CHEBI:15377"/>
        <dbReference type="ChEBI" id="CHEBI:15378"/>
        <dbReference type="ChEBI" id="CHEBI:15379"/>
        <dbReference type="ChEBI" id="CHEBI:57783"/>
        <dbReference type="ChEBI" id="CHEBI:57959"/>
        <dbReference type="ChEBI" id="CHEBI:58125"/>
        <dbReference type="ChEBI" id="CHEBI:58349"/>
        <dbReference type="EC" id="1.14.13.9"/>
    </reaction>
</comment>
<evidence type="ECO:0000256" key="5">
    <source>
        <dbReference type="ARBA" id="ARBA00022857"/>
    </source>
</evidence>
<evidence type="ECO:0000256" key="10">
    <source>
        <dbReference type="HAMAP-Rule" id="MF_03018"/>
    </source>
</evidence>
<dbReference type="PANTHER" id="PTHR46028:SF2">
    <property type="entry name" value="KYNURENINE 3-MONOOXYGENASE"/>
    <property type="match status" value="1"/>
</dbReference>
<evidence type="ECO:0000256" key="11">
    <source>
        <dbReference type="SAM" id="Phobius"/>
    </source>
</evidence>
<dbReference type="HAMAP" id="MF_01971">
    <property type="entry name" value="Kynurenine_monooxygenase"/>
    <property type="match status" value="1"/>
</dbReference>
<dbReference type="FunFam" id="3.50.50.60:FF:000129">
    <property type="entry name" value="Kynurenine 3-monooxygenase"/>
    <property type="match status" value="1"/>
</dbReference>
<comment type="function">
    <text evidence="10">Catalyzes the hydroxylation of L-kynurenine (L-Kyn) to form 3-hydroxy-L-kynurenine (L-3OHKyn). Required for synthesis of quinolinic acid.</text>
</comment>
<evidence type="ECO:0000256" key="8">
    <source>
        <dbReference type="ARBA" id="ARBA00023128"/>
    </source>
</evidence>
<dbReference type="PRINTS" id="PR00420">
    <property type="entry name" value="RNGMNOXGNASE"/>
</dbReference>
<dbReference type="GO" id="GO:0071949">
    <property type="term" value="F:FAD binding"/>
    <property type="evidence" value="ECO:0007669"/>
    <property type="project" value="InterPro"/>
</dbReference>
<feature type="transmembrane region" description="Helical" evidence="11">
    <location>
        <begin position="436"/>
        <end position="457"/>
    </location>
</feature>
<keyword evidence="5 10" id="KW-0521">NADP</keyword>
<dbReference type="GO" id="GO:0005741">
    <property type="term" value="C:mitochondrial outer membrane"/>
    <property type="evidence" value="ECO:0007669"/>
    <property type="project" value="TreeGrafter"/>
</dbReference>
<comment type="caution">
    <text evidence="13">The sequence shown here is derived from an EMBL/GenBank/DDBJ whole genome shotgun (WGS) entry which is preliminary data.</text>
</comment>
<dbReference type="Gene3D" id="3.50.50.60">
    <property type="entry name" value="FAD/NAD(P)-binding domain"/>
    <property type="match status" value="1"/>
</dbReference>
<evidence type="ECO:0000313" key="14">
    <source>
        <dbReference type="Proteomes" id="UP000826195"/>
    </source>
</evidence>
<evidence type="ECO:0000256" key="3">
    <source>
        <dbReference type="ARBA" id="ARBA00022642"/>
    </source>
</evidence>
<keyword evidence="6 10" id="KW-0560">Oxidoreductase</keyword>
<dbReference type="GO" id="GO:0004502">
    <property type="term" value="F:kynurenine 3-monooxygenase activity"/>
    <property type="evidence" value="ECO:0007669"/>
    <property type="project" value="UniProtKB-UniRule"/>
</dbReference>
<keyword evidence="10 11" id="KW-0472">Membrane</keyword>
<keyword evidence="11" id="KW-0812">Transmembrane</keyword>
<keyword evidence="14" id="KW-1185">Reference proteome</keyword>
<dbReference type="SUPFAM" id="SSF51905">
    <property type="entry name" value="FAD/NAD(P)-binding domain"/>
    <property type="match status" value="1"/>
</dbReference>
<comment type="subcellular location">
    <subcellularLocation>
        <location evidence="10">Mitochondrion</location>
    </subcellularLocation>
    <subcellularLocation>
        <location evidence="10">Membrane</location>
        <topology evidence="10">Multi-pass membrane protein</topology>
    </subcellularLocation>
</comment>
<dbReference type="EC" id="1.14.13.9" evidence="10"/>
<dbReference type="InterPro" id="IPR027545">
    <property type="entry name" value="Kynurenine_monooxygenase"/>
</dbReference>
<protein>
    <recommendedName>
        <fullName evidence="10">Kynurenine 3-monooxygenase</fullName>
        <ecNumber evidence="10">1.14.13.9</ecNumber>
    </recommendedName>
    <alternativeName>
        <fullName evidence="10">Kynurenine 3-hydroxylase</fullName>
    </alternativeName>
</protein>
<dbReference type="GO" id="GO:0019805">
    <property type="term" value="P:quinolinate biosynthetic process"/>
    <property type="evidence" value="ECO:0007669"/>
    <property type="project" value="UniProtKB-UniRule"/>
</dbReference>
<keyword evidence="8 10" id="KW-0496">Mitochondrion</keyword>
<dbReference type="EMBL" id="JAHXZJ010000001">
    <property type="protein sequence ID" value="KAH0568206.1"/>
    <property type="molecule type" value="Genomic_DNA"/>
</dbReference>
<comment type="pathway">
    <text evidence="10">Cofactor biosynthesis; NAD(+) biosynthesis; quinolinate from L-kynurenine: step 1/3.</text>
</comment>
<evidence type="ECO:0000313" key="13">
    <source>
        <dbReference type="EMBL" id="KAH0568206.1"/>
    </source>
</evidence>
<dbReference type="PROSITE" id="PS51257">
    <property type="entry name" value="PROKAR_LIPOPROTEIN"/>
    <property type="match status" value="1"/>
</dbReference>
<gene>
    <name evidence="13" type="ORF">KQX54_019591</name>
</gene>
<dbReference type="Proteomes" id="UP000826195">
    <property type="component" value="Unassembled WGS sequence"/>
</dbReference>
<feature type="domain" description="FAD-binding" evidence="12">
    <location>
        <begin position="9"/>
        <end position="367"/>
    </location>
</feature>
<evidence type="ECO:0000256" key="1">
    <source>
        <dbReference type="ARBA" id="ARBA00001974"/>
    </source>
</evidence>
<dbReference type="InterPro" id="IPR002938">
    <property type="entry name" value="FAD-bd"/>
</dbReference>
<dbReference type="AlphaFoldDB" id="A0AAV7J936"/>
<evidence type="ECO:0000256" key="7">
    <source>
        <dbReference type="ARBA" id="ARBA00023033"/>
    </source>
</evidence>
<evidence type="ECO:0000256" key="6">
    <source>
        <dbReference type="ARBA" id="ARBA00023002"/>
    </source>
</evidence>
<dbReference type="GO" id="GO:0070189">
    <property type="term" value="P:kynurenine metabolic process"/>
    <property type="evidence" value="ECO:0007669"/>
    <property type="project" value="TreeGrafter"/>
</dbReference>